<reference evidence="2 3" key="2">
    <citation type="journal article" date="2016" name="Microb. Ecol.">
        <title>Genome Characteristics of a Novel Type I Methanotroph (Sn10-6) Isolated from a Flooded Indian Rice Field.</title>
        <authorList>
            <person name="Rahalkar M.C."/>
            <person name="Pandit P.S."/>
            <person name="Dhakephalkar P.K."/>
            <person name="Pore S."/>
            <person name="Arora P."/>
            <person name="Kapse N."/>
        </authorList>
    </citation>
    <scope>NUCLEOTIDE SEQUENCE [LARGE SCALE GENOMIC DNA]</scope>
    <source>
        <strain evidence="2 3">Sn10-6</strain>
    </source>
</reference>
<dbReference type="InterPro" id="IPR005368">
    <property type="entry name" value="UPF0175"/>
</dbReference>
<name>A0A0F3II80_9GAMM</name>
<dbReference type="OrthoDB" id="8908881at2"/>
<evidence type="ECO:0000313" key="2">
    <source>
        <dbReference type="EMBL" id="KJV05164.1"/>
    </source>
</evidence>
<dbReference type="AlphaFoldDB" id="A0A0F3II80"/>
<dbReference type="EMBL" id="LAJX01000285">
    <property type="protein sequence ID" value="KJV05164.1"/>
    <property type="molecule type" value="Genomic_DNA"/>
</dbReference>
<dbReference type="SUPFAM" id="SSF143120">
    <property type="entry name" value="YefM-like"/>
    <property type="match status" value="1"/>
</dbReference>
<reference evidence="3" key="1">
    <citation type="submission" date="2015-03" db="EMBL/GenBank/DDBJ databases">
        <title>Draft genome sequence of a novel methanotroph (Sn10-6) isolated from flooded ricefield rhizosphere in India.</title>
        <authorList>
            <person name="Pandit P.S."/>
            <person name="Pore S.D."/>
            <person name="Arora P."/>
            <person name="Kapse N.G."/>
            <person name="Dhakephalkar P.K."/>
            <person name="Rahalkar M.C."/>
        </authorList>
    </citation>
    <scope>NUCLEOTIDE SEQUENCE [LARGE SCALE GENOMIC DNA]</scope>
    <source>
        <strain evidence="3">Sn10-6</strain>
    </source>
</reference>
<keyword evidence="3" id="KW-1185">Reference proteome</keyword>
<sequence>MKTVNVSGLKNNPSEALRMAHEDMVLVMNRHEPDAVMIGLQSAKIISMPGVRMALATALFKDGHLSLARSAKLADMPLASFIAHVSRLGISVVNMTAEETQKDLDTLEDWLKQA</sequence>
<protein>
    <submittedName>
        <fullName evidence="2">Prevent-host-death protein</fullName>
    </submittedName>
</protein>
<comment type="caution">
    <text evidence="2">The sequence shown here is derived from an EMBL/GenBank/DDBJ whole genome shotgun (WGS) entry which is preliminary data.</text>
</comment>
<evidence type="ECO:0000313" key="3">
    <source>
        <dbReference type="Proteomes" id="UP000033684"/>
    </source>
</evidence>
<dbReference type="RefSeq" id="WP_045780609.1">
    <property type="nucleotide sequence ID" value="NZ_LAJX01000285.1"/>
</dbReference>
<proteinExistence type="inferred from homology"/>
<dbReference type="PATRIC" id="fig|1632867.3.peg.3457"/>
<dbReference type="Proteomes" id="UP000033684">
    <property type="component" value="Unassembled WGS sequence"/>
</dbReference>
<dbReference type="Pfam" id="PF03683">
    <property type="entry name" value="UPF0175"/>
    <property type="match status" value="1"/>
</dbReference>
<dbReference type="InterPro" id="IPR036165">
    <property type="entry name" value="YefM-like_sf"/>
</dbReference>
<comment type="similarity">
    <text evidence="1">Belongs to the phD/YefM antitoxin family.</text>
</comment>
<organism evidence="2 3">
    <name type="scientific">Methylocucumis oryzae</name>
    <dbReference type="NCBI Taxonomy" id="1632867"/>
    <lineage>
        <taxon>Bacteria</taxon>
        <taxon>Pseudomonadati</taxon>
        <taxon>Pseudomonadota</taxon>
        <taxon>Gammaproteobacteria</taxon>
        <taxon>Methylococcales</taxon>
        <taxon>Methylococcaceae</taxon>
        <taxon>Methylocucumis</taxon>
    </lineage>
</organism>
<evidence type="ECO:0000256" key="1">
    <source>
        <dbReference type="ARBA" id="ARBA00009981"/>
    </source>
</evidence>
<accession>A0A0F3II80</accession>
<gene>
    <name evidence="2" type="ORF">VZ94_20195</name>
</gene>